<protein>
    <submittedName>
        <fullName evidence="1">Uncharacterized protein</fullName>
    </submittedName>
</protein>
<evidence type="ECO:0000313" key="1">
    <source>
        <dbReference type="EMBL" id="NJP92829.1"/>
    </source>
</evidence>
<name>A0ABX1B4S2_9ACTN</name>
<reference evidence="1 2" key="1">
    <citation type="submission" date="2020-03" db="EMBL/GenBank/DDBJ databases">
        <title>WGS of actinomycetes isolated from Thailand.</title>
        <authorList>
            <person name="Thawai C."/>
        </authorList>
    </citation>
    <scope>NUCLEOTIDE SEQUENCE [LARGE SCALE GENOMIC DNA]</scope>
    <source>
        <strain evidence="1 2">FMUSA5-5</strain>
    </source>
</reference>
<proteinExistence type="predicted"/>
<dbReference type="EMBL" id="JAATEP010000019">
    <property type="protein sequence ID" value="NJP92829.1"/>
    <property type="molecule type" value="Genomic_DNA"/>
</dbReference>
<organism evidence="1 2">
    <name type="scientific">Nonomuraea composti</name>
    <dbReference type="NCBI Taxonomy" id="2720023"/>
    <lineage>
        <taxon>Bacteria</taxon>
        <taxon>Bacillati</taxon>
        <taxon>Actinomycetota</taxon>
        <taxon>Actinomycetes</taxon>
        <taxon>Streptosporangiales</taxon>
        <taxon>Streptosporangiaceae</taxon>
        <taxon>Nonomuraea</taxon>
    </lineage>
</organism>
<keyword evidence="2" id="KW-1185">Reference proteome</keyword>
<dbReference type="Proteomes" id="UP000696294">
    <property type="component" value="Unassembled WGS sequence"/>
</dbReference>
<sequence length="292" mass="31637">MSPEPSAEPRQSAAAPVLRDSVVGGDNIQITTARDVTIVPRPLRRPSAPRLLAAGILVVLGAIAVSAWPTLTDAAQDLSGTPVLDGTATTRINVGDSLALPGELTADEQSILLREPSDDEFARLMSRHRAARLNSMDVVLVLEGRRNAPIRIIDVRPRVLRSGPPPAGTCLTVPAQGDAGEFEVKADLDEQRPSGGGSRFLPKSIDLAFGERATISFTSRARHRWHEWDIEVVYTQKAGDGVRSMFFRAPDGEPFRLSGPAEKYATVWNDPSYLGVGYRITARNKKCFEPPP</sequence>
<dbReference type="RefSeq" id="WP_168012399.1">
    <property type="nucleotide sequence ID" value="NZ_JAATEP010000019.1"/>
</dbReference>
<evidence type="ECO:0000313" key="2">
    <source>
        <dbReference type="Proteomes" id="UP000696294"/>
    </source>
</evidence>
<comment type="caution">
    <text evidence="1">The sequence shown here is derived from an EMBL/GenBank/DDBJ whole genome shotgun (WGS) entry which is preliminary data.</text>
</comment>
<accession>A0ABX1B4S2</accession>
<gene>
    <name evidence="1" type="ORF">HCN51_25790</name>
</gene>